<evidence type="ECO:0000256" key="1">
    <source>
        <dbReference type="ARBA" id="ARBA00022741"/>
    </source>
</evidence>
<dbReference type="GO" id="GO:0000146">
    <property type="term" value="F:microfilament motor activity"/>
    <property type="evidence" value="ECO:0007669"/>
    <property type="project" value="TreeGrafter"/>
</dbReference>
<accession>A0A7S2QBN9</accession>
<evidence type="ECO:0000256" key="3">
    <source>
        <dbReference type="ARBA" id="ARBA00023123"/>
    </source>
</evidence>
<dbReference type="GO" id="GO:0007015">
    <property type="term" value="P:actin filament organization"/>
    <property type="evidence" value="ECO:0007669"/>
    <property type="project" value="TreeGrafter"/>
</dbReference>
<dbReference type="GO" id="GO:0016459">
    <property type="term" value="C:myosin complex"/>
    <property type="evidence" value="ECO:0007669"/>
    <property type="project" value="UniProtKB-KW"/>
</dbReference>
<keyword evidence="3 6" id="KW-0518">Myosin</keyword>
<feature type="compositionally biased region" description="Polar residues" evidence="7">
    <location>
        <begin position="1078"/>
        <end position="1099"/>
    </location>
</feature>
<feature type="region of interest" description="Disordered" evidence="7">
    <location>
        <begin position="993"/>
        <end position="1115"/>
    </location>
</feature>
<feature type="region of interest" description="Actin-binding" evidence="6">
    <location>
        <begin position="667"/>
        <end position="689"/>
    </location>
</feature>
<protein>
    <recommendedName>
        <fullName evidence="8">Myosin motor domain-containing protein</fullName>
    </recommendedName>
</protein>
<feature type="region of interest" description="Disordered" evidence="7">
    <location>
        <begin position="1368"/>
        <end position="1395"/>
    </location>
</feature>
<dbReference type="Gene3D" id="1.20.120.720">
    <property type="entry name" value="Myosin VI head, motor domain, U50 subdomain"/>
    <property type="match status" value="1"/>
</dbReference>
<evidence type="ECO:0000256" key="2">
    <source>
        <dbReference type="ARBA" id="ARBA00022840"/>
    </source>
</evidence>
<evidence type="ECO:0000259" key="8">
    <source>
        <dbReference type="PROSITE" id="PS51456"/>
    </source>
</evidence>
<feature type="region of interest" description="Disordered" evidence="7">
    <location>
        <begin position="343"/>
        <end position="362"/>
    </location>
</feature>
<feature type="compositionally biased region" description="Low complexity" evidence="7">
    <location>
        <begin position="1219"/>
        <end position="1229"/>
    </location>
</feature>
<feature type="domain" description="Myosin motor" evidence="8">
    <location>
        <begin position="69"/>
        <end position="787"/>
    </location>
</feature>
<feature type="region of interest" description="Disordered" evidence="7">
    <location>
        <begin position="1163"/>
        <end position="1261"/>
    </location>
</feature>
<dbReference type="Gene3D" id="1.20.58.530">
    <property type="match status" value="1"/>
</dbReference>
<name>A0A7S2QBN9_9DINO</name>
<keyword evidence="5 6" id="KW-0009">Actin-binding</keyword>
<keyword evidence="4 6" id="KW-0505">Motor protein</keyword>
<dbReference type="GO" id="GO:0030139">
    <property type="term" value="C:endocytic vesicle"/>
    <property type="evidence" value="ECO:0007669"/>
    <property type="project" value="TreeGrafter"/>
</dbReference>
<gene>
    <name evidence="9" type="ORF">BRAN1462_LOCUS55762</name>
</gene>
<dbReference type="SUPFAM" id="SSF52540">
    <property type="entry name" value="P-loop containing nucleoside triphosphate hydrolases"/>
    <property type="match status" value="1"/>
</dbReference>
<proteinExistence type="inferred from homology"/>
<dbReference type="Gene3D" id="3.40.850.10">
    <property type="entry name" value="Kinesin motor domain"/>
    <property type="match status" value="1"/>
</dbReference>
<feature type="region of interest" description="Disordered" evidence="7">
    <location>
        <begin position="1317"/>
        <end position="1356"/>
    </location>
</feature>
<dbReference type="EMBL" id="HBGW01088072">
    <property type="protein sequence ID" value="CAD9637940.1"/>
    <property type="molecule type" value="Transcribed_RNA"/>
</dbReference>
<dbReference type="InterPro" id="IPR001609">
    <property type="entry name" value="Myosin_head_motor_dom-like"/>
</dbReference>
<dbReference type="SMART" id="SM00242">
    <property type="entry name" value="MYSc"/>
    <property type="match status" value="1"/>
</dbReference>
<dbReference type="GO" id="GO:0005886">
    <property type="term" value="C:plasma membrane"/>
    <property type="evidence" value="ECO:0007669"/>
    <property type="project" value="TreeGrafter"/>
</dbReference>
<organism evidence="9">
    <name type="scientific">Zooxanthella nutricula</name>
    <dbReference type="NCBI Taxonomy" id="1333877"/>
    <lineage>
        <taxon>Eukaryota</taxon>
        <taxon>Sar</taxon>
        <taxon>Alveolata</taxon>
        <taxon>Dinophyceae</taxon>
        <taxon>Peridiniales</taxon>
        <taxon>Peridiniales incertae sedis</taxon>
        <taxon>Zooxanthella</taxon>
    </lineage>
</organism>
<evidence type="ECO:0000256" key="4">
    <source>
        <dbReference type="ARBA" id="ARBA00023175"/>
    </source>
</evidence>
<dbReference type="GO" id="GO:0030048">
    <property type="term" value="P:actin filament-based movement"/>
    <property type="evidence" value="ECO:0007669"/>
    <property type="project" value="TreeGrafter"/>
</dbReference>
<feature type="compositionally biased region" description="Basic residues" evidence="7">
    <location>
        <begin position="1230"/>
        <end position="1240"/>
    </location>
</feature>
<keyword evidence="2 6" id="KW-0067">ATP-binding</keyword>
<keyword evidence="1 6" id="KW-0547">Nucleotide-binding</keyword>
<dbReference type="PROSITE" id="PS51456">
    <property type="entry name" value="MYOSIN_MOTOR"/>
    <property type="match status" value="1"/>
</dbReference>
<feature type="binding site" evidence="6">
    <location>
        <begin position="163"/>
        <end position="170"/>
    </location>
    <ligand>
        <name>ATP</name>
        <dbReference type="ChEBI" id="CHEBI:30616"/>
    </ligand>
</feature>
<dbReference type="PRINTS" id="PR00193">
    <property type="entry name" value="MYOSINHEAVY"/>
</dbReference>
<evidence type="ECO:0000256" key="6">
    <source>
        <dbReference type="PROSITE-ProRule" id="PRU00782"/>
    </source>
</evidence>
<feature type="compositionally biased region" description="Basic and acidic residues" evidence="7">
    <location>
        <begin position="1013"/>
        <end position="1056"/>
    </location>
</feature>
<dbReference type="CDD" id="cd00124">
    <property type="entry name" value="MYSc"/>
    <property type="match status" value="1"/>
</dbReference>
<dbReference type="InterPro" id="IPR027417">
    <property type="entry name" value="P-loop_NTPase"/>
</dbReference>
<evidence type="ECO:0000256" key="7">
    <source>
        <dbReference type="SAM" id="MobiDB-lite"/>
    </source>
</evidence>
<feature type="compositionally biased region" description="Basic and acidic residues" evidence="7">
    <location>
        <begin position="1163"/>
        <end position="1194"/>
    </location>
</feature>
<dbReference type="Pfam" id="PF00063">
    <property type="entry name" value="Myosin_head"/>
    <property type="match status" value="1"/>
</dbReference>
<sequence length="1395" mass="156880">MVSSSKVRAWSEGDLVYVPSHDEDAFASAVVVSVDRDGVEVEVHLEQSGDVQRFPAAHLRHRFVRDDGATCQDNTSMVHLSDATVLENLRVRHERDDIYTYTASVLLAVNPYKDIKGLYGVDQCTRYRGKHIGALPPHPYAIADTAYRALVRERRNQGLLISGESGAGKTETSKIVMEFLAFASGTASTHAESIQARVLQAQPILESMGNAVTMRNSNSSRFGKYNRVFFDHEGALVDAGITTYLLESSRVVVHGDRERTYHCFYEMIAGLDDERMAEFGLQQGKSYRLLTSASGEPLPGFETRDAVNFKRLCDALGTIGLSADDITGMIRVLAGLIHLGDLERETPPDASPQGSDRGGLEDDNEAVDIDFEALEWAAKLLGMDADEMRARLTKKKVAVRGRSSFHEVPRSIAGFRQALQSFIKAIYKRLFDWTVLRINDSFGGLRASEGSPAGSSPAHDELQSRPHVGILDIYGFENLRCNSFEQLCINLANERLQQYFVENVLRAEQELYRREGLPWEGLPLPNAEPVFATIGQVFKTLDEYSQNLMKCVGNPTDKSFCQKVVDESTRDAARKEVLKPLKMTGGGRRSTAGPAMNEGFIIRHYAGQVEYNTKGWLDKNNDRLLPECEELICESENALVRSLGEEETVAARAPLFRSISKKYSKDLEALLETLSTCTLHYIRCFKPNGEQAPDRFEGQLVLDQIIQCGTIELVRIMHDGYPNRCPFEEITTRFRSLLPEQFQRYGMRTFIEALMLAYEVPQQEWALGMSRVFLKAGQLRALESMRQQGAAPSPERLSEIVRGIIRKRWIRSVNAVKLCNWLPKFASQIHQQRAAKALAQAALLSSRLAPRLAAARGRLQARRLAARRRLKSAVHAVRYIEVQWIAIRRRRADRIKAALYLFCFLHARTRRWVALGKERAAEEAKRREREAEKRREEERRRLEEEARQRAERERLEAERQRLEEEKRLAAEAAEAERQRLEEEKRLAAEAAEAERRRQEEERLRLEEEAAAQRAREEDEVRRREEAEELRRTMEEDRRKFDEERKAWAEEKEREQEALAQRSAILEVASPSKGRCFQAGSTRSCSGVRQSVGDSNTPASTGLDEDASDYFAPGDSVSNIGEMMVSKEMMEKQMEQLARRLEQELSLKHQALAEQMASLQAKNAKLERQLAEEKQEQHEQKQRQLEDYREERKAFDAGPSPANRKVSLIPLDDEHHHLQTTPTGSTPASSSRRKGAARSGKKYSLTNYPGDGPGSGARLSRARNRGSLASIALRPEGGQYDHVIGDSAAGGDIPSKREWWAEQRKILLDDLYGSYDSLPPAGRSASRLSTSRQVPAVAEEQREDFQPHALASSISRLSAPAPPLNEVRNLATTFDSLEEGEGAPPVSGGSTGGSAS</sequence>
<dbReference type="Gene3D" id="1.20.5.4820">
    <property type="match status" value="1"/>
</dbReference>
<dbReference type="PANTHER" id="PTHR13140:SF745">
    <property type="entry name" value="UNCONVENTIONAL MYOSIN-VI"/>
    <property type="match status" value="1"/>
</dbReference>
<dbReference type="GO" id="GO:0005524">
    <property type="term" value="F:ATP binding"/>
    <property type="evidence" value="ECO:0007669"/>
    <property type="project" value="UniProtKB-UniRule"/>
</dbReference>
<comment type="similarity">
    <text evidence="6">Belongs to the TRAFAC class myosin-kinesin ATPase superfamily. Myosin family.</text>
</comment>
<dbReference type="Gene3D" id="1.10.10.820">
    <property type="match status" value="1"/>
</dbReference>
<dbReference type="GO" id="GO:0051015">
    <property type="term" value="F:actin filament binding"/>
    <property type="evidence" value="ECO:0007669"/>
    <property type="project" value="TreeGrafter"/>
</dbReference>
<dbReference type="PANTHER" id="PTHR13140">
    <property type="entry name" value="MYOSIN"/>
    <property type="match status" value="1"/>
</dbReference>
<evidence type="ECO:0000256" key="5">
    <source>
        <dbReference type="ARBA" id="ARBA00023203"/>
    </source>
</evidence>
<dbReference type="InterPro" id="IPR036961">
    <property type="entry name" value="Kinesin_motor_dom_sf"/>
</dbReference>
<evidence type="ECO:0000313" key="9">
    <source>
        <dbReference type="EMBL" id="CAD9637940.1"/>
    </source>
</evidence>
<feature type="compositionally biased region" description="Basic and acidic residues" evidence="7">
    <location>
        <begin position="993"/>
        <end position="1007"/>
    </location>
</feature>
<reference evidence="9" key="1">
    <citation type="submission" date="2021-01" db="EMBL/GenBank/DDBJ databases">
        <authorList>
            <person name="Corre E."/>
            <person name="Pelletier E."/>
            <person name="Niang G."/>
            <person name="Scheremetjew M."/>
            <person name="Finn R."/>
            <person name="Kale V."/>
            <person name="Holt S."/>
            <person name="Cochrane G."/>
            <person name="Meng A."/>
            <person name="Brown T."/>
            <person name="Cohen L."/>
        </authorList>
    </citation>
    <scope>NUCLEOTIDE SEQUENCE</scope>
    <source>
        <strain evidence="9">RCC3387</strain>
    </source>
</reference>